<organism evidence="2">
    <name type="scientific">Meiothermus ruber</name>
    <dbReference type="NCBI Taxonomy" id="277"/>
    <lineage>
        <taxon>Bacteria</taxon>
        <taxon>Thermotogati</taxon>
        <taxon>Deinococcota</taxon>
        <taxon>Deinococci</taxon>
        <taxon>Thermales</taxon>
        <taxon>Thermaceae</taxon>
        <taxon>Meiothermus</taxon>
    </lineage>
</organism>
<reference evidence="2" key="1">
    <citation type="journal article" date="2020" name="mSystems">
        <title>Genome- and Community-Level Interaction Insights into Carbon Utilization and Element Cycling Functions of Hydrothermarchaeota in Hydrothermal Sediment.</title>
        <authorList>
            <person name="Zhou Z."/>
            <person name="Liu Y."/>
            <person name="Xu W."/>
            <person name="Pan J."/>
            <person name="Luo Z.H."/>
            <person name="Li M."/>
        </authorList>
    </citation>
    <scope>NUCLEOTIDE SEQUENCE [LARGE SCALE GENOMIC DNA]</scope>
    <source>
        <strain evidence="2">SpSt-524</strain>
    </source>
</reference>
<feature type="transmembrane region" description="Helical" evidence="1">
    <location>
        <begin position="105"/>
        <end position="127"/>
    </location>
</feature>
<comment type="caution">
    <text evidence="2">The sequence shown here is derived from an EMBL/GenBank/DDBJ whole genome shotgun (WGS) entry which is preliminary data.</text>
</comment>
<keyword evidence="1" id="KW-1133">Transmembrane helix</keyword>
<dbReference type="AlphaFoldDB" id="A0A7C3DWZ4"/>
<protein>
    <submittedName>
        <fullName evidence="2">Uncharacterized protein</fullName>
    </submittedName>
</protein>
<evidence type="ECO:0000313" key="2">
    <source>
        <dbReference type="EMBL" id="HFG20707.1"/>
    </source>
</evidence>
<accession>A0A7C3DWZ4</accession>
<keyword evidence="1" id="KW-0812">Transmembrane</keyword>
<keyword evidence="1" id="KW-0472">Membrane</keyword>
<evidence type="ECO:0000256" key="1">
    <source>
        <dbReference type="SAM" id="Phobius"/>
    </source>
</evidence>
<proteinExistence type="predicted"/>
<dbReference type="EMBL" id="DSWI01000016">
    <property type="protein sequence ID" value="HFG20707.1"/>
    <property type="molecule type" value="Genomic_DNA"/>
</dbReference>
<name>A0A7C3DWZ4_MEIRU</name>
<gene>
    <name evidence="2" type="ORF">ENS82_08320</name>
</gene>
<sequence>MKCRLLLLSYTFLASLAGHALAGLLFALLSSQSFEKVIYGNPDTVLLVSTVIALTLTLTSQGLNPPVFFPAWRRNVFSLPVGIFAGLVLAVYFREEFGLARIPTYLAAMLATTLLALVASKGLLGLIRERDKAI</sequence>
<feature type="transmembrane region" description="Helical" evidence="1">
    <location>
        <begin position="76"/>
        <end position="93"/>
    </location>
</feature>
<feature type="transmembrane region" description="Helical" evidence="1">
    <location>
        <begin position="46"/>
        <end position="64"/>
    </location>
</feature>